<dbReference type="Gene3D" id="3.30.2350.10">
    <property type="entry name" value="Pseudouridine synthase"/>
    <property type="match status" value="1"/>
</dbReference>
<proteinExistence type="inferred from homology"/>
<dbReference type="Gene3D" id="3.10.290.10">
    <property type="entry name" value="RNA-binding S4 domain"/>
    <property type="match status" value="1"/>
</dbReference>
<keyword evidence="10" id="KW-1185">Reference proteome</keyword>
<dbReference type="EC" id="5.4.99.-" evidence="6"/>
<comment type="similarity">
    <text evidence="1 6">Belongs to the pseudouridine synthase RluA family.</text>
</comment>
<dbReference type="InterPro" id="IPR006225">
    <property type="entry name" value="PsdUridine_synth_RluC/D"/>
</dbReference>
<evidence type="ECO:0000256" key="3">
    <source>
        <dbReference type="ARBA" id="ARBA00023235"/>
    </source>
</evidence>
<dbReference type="PANTHER" id="PTHR21600:SF44">
    <property type="entry name" value="RIBOSOMAL LARGE SUBUNIT PSEUDOURIDINE SYNTHASE D"/>
    <property type="match status" value="1"/>
</dbReference>
<dbReference type="PROSITE" id="PS01129">
    <property type="entry name" value="PSI_RLU"/>
    <property type="match status" value="1"/>
</dbReference>
<dbReference type="Pfam" id="PF00849">
    <property type="entry name" value="PseudoU_synth_2"/>
    <property type="match status" value="1"/>
</dbReference>
<comment type="function">
    <text evidence="6">Responsible for synthesis of pseudouridine from uracil.</text>
</comment>
<dbReference type="SUPFAM" id="SSF55174">
    <property type="entry name" value="Alpha-L RNA-binding motif"/>
    <property type="match status" value="1"/>
</dbReference>
<dbReference type="CDD" id="cd02869">
    <property type="entry name" value="PseudoU_synth_RluA_like"/>
    <property type="match status" value="1"/>
</dbReference>
<dbReference type="PANTHER" id="PTHR21600">
    <property type="entry name" value="MITOCHONDRIAL RNA PSEUDOURIDINE SYNTHASE"/>
    <property type="match status" value="1"/>
</dbReference>
<dbReference type="PROSITE" id="PS50889">
    <property type="entry name" value="S4"/>
    <property type="match status" value="1"/>
</dbReference>
<dbReference type="OrthoDB" id="9807829at2"/>
<protein>
    <recommendedName>
        <fullName evidence="6">Pseudouridine synthase</fullName>
        <ecNumber evidence="6">5.4.99.-</ecNumber>
    </recommendedName>
</protein>
<dbReference type="InterPro" id="IPR006145">
    <property type="entry name" value="PsdUridine_synth_RsuA/RluA"/>
</dbReference>
<feature type="active site" evidence="4">
    <location>
        <position position="164"/>
    </location>
</feature>
<dbReference type="RefSeq" id="WP_131837796.1">
    <property type="nucleotide sequence ID" value="NZ_SLWB01000001.1"/>
</dbReference>
<dbReference type="SMART" id="SM00363">
    <property type="entry name" value="S4"/>
    <property type="match status" value="1"/>
</dbReference>
<feature type="compositionally biased region" description="Acidic residues" evidence="7">
    <location>
        <begin position="1"/>
        <end position="21"/>
    </location>
</feature>
<dbReference type="InterPro" id="IPR020103">
    <property type="entry name" value="PsdUridine_synth_cat_dom_sf"/>
</dbReference>
<dbReference type="SUPFAM" id="SSF55120">
    <property type="entry name" value="Pseudouridine synthase"/>
    <property type="match status" value="1"/>
</dbReference>
<dbReference type="GO" id="GO:0000455">
    <property type="term" value="P:enzyme-directed rRNA pseudouridine synthesis"/>
    <property type="evidence" value="ECO:0007669"/>
    <property type="project" value="UniProtKB-ARBA"/>
</dbReference>
<dbReference type="NCBIfam" id="TIGR00005">
    <property type="entry name" value="rluA_subfam"/>
    <property type="match status" value="1"/>
</dbReference>
<dbReference type="GO" id="GO:0120159">
    <property type="term" value="F:rRNA pseudouridine synthase activity"/>
    <property type="evidence" value="ECO:0007669"/>
    <property type="project" value="UniProtKB-ARBA"/>
</dbReference>
<dbReference type="InterPro" id="IPR006224">
    <property type="entry name" value="PsdUridine_synth_RluA-like_CS"/>
</dbReference>
<dbReference type="InterPro" id="IPR050188">
    <property type="entry name" value="RluA_PseudoU_synthase"/>
</dbReference>
<organism evidence="9 10">
    <name type="scientific">Acetobacteroides hydrogenigenes</name>
    <dbReference type="NCBI Taxonomy" id="979970"/>
    <lineage>
        <taxon>Bacteria</taxon>
        <taxon>Pseudomonadati</taxon>
        <taxon>Bacteroidota</taxon>
        <taxon>Bacteroidia</taxon>
        <taxon>Bacteroidales</taxon>
        <taxon>Rikenellaceae</taxon>
        <taxon>Acetobacteroides</taxon>
    </lineage>
</organism>
<evidence type="ECO:0000256" key="7">
    <source>
        <dbReference type="SAM" id="MobiDB-lite"/>
    </source>
</evidence>
<evidence type="ECO:0000256" key="6">
    <source>
        <dbReference type="RuleBase" id="RU362028"/>
    </source>
</evidence>
<dbReference type="Pfam" id="PF01479">
    <property type="entry name" value="S4"/>
    <property type="match status" value="1"/>
</dbReference>
<evidence type="ECO:0000313" key="9">
    <source>
        <dbReference type="EMBL" id="TCN73011.1"/>
    </source>
</evidence>
<dbReference type="InterPro" id="IPR002942">
    <property type="entry name" value="S4_RNA-bd"/>
</dbReference>
<dbReference type="GO" id="GO:0003723">
    <property type="term" value="F:RNA binding"/>
    <property type="evidence" value="ECO:0007669"/>
    <property type="project" value="UniProtKB-KW"/>
</dbReference>
<keyword evidence="2 5" id="KW-0694">RNA-binding</keyword>
<dbReference type="CDD" id="cd00165">
    <property type="entry name" value="S4"/>
    <property type="match status" value="1"/>
</dbReference>
<evidence type="ECO:0000256" key="2">
    <source>
        <dbReference type="ARBA" id="ARBA00022884"/>
    </source>
</evidence>
<dbReference type="Proteomes" id="UP000294830">
    <property type="component" value="Unassembled WGS sequence"/>
</dbReference>
<evidence type="ECO:0000256" key="4">
    <source>
        <dbReference type="PIRSR" id="PIRSR606225-1"/>
    </source>
</evidence>
<reference evidence="9 10" key="1">
    <citation type="submission" date="2019-03" db="EMBL/GenBank/DDBJ databases">
        <title>Genomic Encyclopedia of Archaeal and Bacterial Type Strains, Phase II (KMG-II): from individual species to whole genera.</title>
        <authorList>
            <person name="Goeker M."/>
        </authorList>
    </citation>
    <scope>NUCLEOTIDE SEQUENCE [LARGE SCALE GENOMIC DNA]</scope>
    <source>
        <strain evidence="9 10">RL-C</strain>
    </source>
</reference>
<dbReference type="FunFam" id="3.30.2350.10:FF:000006">
    <property type="entry name" value="Pseudouridine synthase"/>
    <property type="match status" value="1"/>
</dbReference>
<dbReference type="InterPro" id="IPR036986">
    <property type="entry name" value="S4_RNA-bd_sf"/>
</dbReference>
<comment type="caution">
    <text evidence="9">The sequence shown here is derived from an EMBL/GenBank/DDBJ whole genome shotgun (WGS) entry which is preliminary data.</text>
</comment>
<feature type="domain" description="RNA-binding S4" evidence="8">
    <location>
        <begin position="39"/>
        <end position="104"/>
    </location>
</feature>
<comment type="catalytic activity">
    <reaction evidence="6">
        <text>a uridine in RNA = a pseudouridine in RNA</text>
        <dbReference type="Rhea" id="RHEA:48348"/>
        <dbReference type="Rhea" id="RHEA-COMP:12068"/>
        <dbReference type="Rhea" id="RHEA-COMP:12069"/>
        <dbReference type="ChEBI" id="CHEBI:65314"/>
        <dbReference type="ChEBI" id="CHEBI:65315"/>
    </reaction>
</comment>
<dbReference type="AlphaFoldDB" id="A0A4V6NM38"/>
<gene>
    <name evidence="9" type="ORF">CLV25_101229</name>
</gene>
<evidence type="ECO:0000256" key="1">
    <source>
        <dbReference type="ARBA" id="ARBA00010876"/>
    </source>
</evidence>
<evidence type="ECO:0000313" key="10">
    <source>
        <dbReference type="Proteomes" id="UP000294830"/>
    </source>
</evidence>
<dbReference type="EMBL" id="SLWB01000001">
    <property type="protein sequence ID" value="TCN73011.1"/>
    <property type="molecule type" value="Genomic_DNA"/>
</dbReference>
<evidence type="ECO:0000259" key="8">
    <source>
        <dbReference type="SMART" id="SM00363"/>
    </source>
</evidence>
<name>A0A4V6NM38_9BACT</name>
<accession>A0A4V6NM38</accession>
<evidence type="ECO:0000256" key="5">
    <source>
        <dbReference type="PROSITE-ProRule" id="PRU00182"/>
    </source>
</evidence>
<sequence>MKEYEDPDFIDEQDEEEEEEQSGLYEHFSFGVDKGQGMLRIDKWLTNRMEKVSRNRIQSAADAGNILVNGKSVKSSYKVKPLDTISIVLPYPRRELEIIPENIPLDILYEDDDVIIINKEAGMVVHPGHGNYTGTLVNALTYHLKDLPLFQSGDMRAGLVHRIDKNTSGILVIAKNEFAHAYIAKQFFDHTTKRVYTALVWGNLPEDEGTIIGHVGRSVKDRLKMDVFPEGDQGKHAVTHYKVLERLGYVNLIECRLETGRTHQIRVHMEHLKHPLFNDDRYGGDQILKGTTFSKYKQFVKNCFEICPRHALHARSLGFVHPTTKKEMYFESELPSDMAQLLDRWRSYIASRELELEEE</sequence>
<feature type="region of interest" description="Disordered" evidence="7">
    <location>
        <begin position="1"/>
        <end position="22"/>
    </location>
</feature>
<keyword evidence="3 6" id="KW-0413">Isomerase</keyword>